<reference evidence="1 2" key="1">
    <citation type="submission" date="2016-11" db="EMBL/GenBank/DDBJ databases">
        <title>The macronuclear genome of Stentor coeruleus: a giant cell with tiny introns.</title>
        <authorList>
            <person name="Slabodnick M."/>
            <person name="Ruby J.G."/>
            <person name="Reiff S.B."/>
            <person name="Swart E.C."/>
            <person name="Gosai S."/>
            <person name="Prabakaran S."/>
            <person name="Witkowska E."/>
            <person name="Larue G.E."/>
            <person name="Fisher S."/>
            <person name="Freeman R.M."/>
            <person name="Gunawardena J."/>
            <person name="Chu W."/>
            <person name="Stover N.A."/>
            <person name="Gregory B.D."/>
            <person name="Nowacki M."/>
            <person name="Derisi J."/>
            <person name="Roy S.W."/>
            <person name="Marshall W.F."/>
            <person name="Sood P."/>
        </authorList>
    </citation>
    <scope>NUCLEOTIDE SEQUENCE [LARGE SCALE GENOMIC DNA]</scope>
    <source>
        <strain evidence="1">WM001</strain>
    </source>
</reference>
<evidence type="ECO:0000313" key="2">
    <source>
        <dbReference type="Proteomes" id="UP000187209"/>
    </source>
</evidence>
<name>A0A1R2CKB8_9CILI</name>
<proteinExistence type="predicted"/>
<dbReference type="Proteomes" id="UP000187209">
    <property type="component" value="Unassembled WGS sequence"/>
</dbReference>
<gene>
    <name evidence="1" type="ORF">SteCoe_8402</name>
</gene>
<dbReference type="EMBL" id="MPUH01000126">
    <property type="protein sequence ID" value="OMJ89405.1"/>
    <property type="molecule type" value="Genomic_DNA"/>
</dbReference>
<protein>
    <submittedName>
        <fullName evidence="1">Uncharacterized protein</fullName>
    </submittedName>
</protein>
<accession>A0A1R2CKB8</accession>
<dbReference type="OrthoDB" id="10461475at2759"/>
<organism evidence="1 2">
    <name type="scientific">Stentor coeruleus</name>
    <dbReference type="NCBI Taxonomy" id="5963"/>
    <lineage>
        <taxon>Eukaryota</taxon>
        <taxon>Sar</taxon>
        <taxon>Alveolata</taxon>
        <taxon>Ciliophora</taxon>
        <taxon>Postciliodesmatophora</taxon>
        <taxon>Heterotrichea</taxon>
        <taxon>Heterotrichida</taxon>
        <taxon>Stentoridae</taxon>
        <taxon>Stentor</taxon>
    </lineage>
</organism>
<sequence length="115" mass="13689">MAEFYLQTRSFFELEWKKNYSQAIQKVASCKTHCKMSEECNNKCDKPLQDLKIFIENKETLYVKKGVEYCKSECWEAKDLHACSERCVKDYGILIKDFKSTIEDYYGSLKFYNDI</sequence>
<comment type="caution">
    <text evidence="1">The sequence shown here is derived from an EMBL/GenBank/DDBJ whole genome shotgun (WGS) entry which is preliminary data.</text>
</comment>
<evidence type="ECO:0000313" key="1">
    <source>
        <dbReference type="EMBL" id="OMJ89405.1"/>
    </source>
</evidence>
<dbReference type="AlphaFoldDB" id="A0A1R2CKB8"/>
<keyword evidence="2" id="KW-1185">Reference proteome</keyword>